<comment type="caution">
    <text evidence="2">The sequence shown here is derived from an EMBL/GenBank/DDBJ whole genome shotgun (WGS) entry which is preliminary data.</text>
</comment>
<feature type="domain" description="KIB1-4 beta-propeller" evidence="1">
    <location>
        <begin position="75"/>
        <end position="250"/>
    </location>
</feature>
<dbReference type="PANTHER" id="PTHR44259">
    <property type="entry name" value="OS07G0183000 PROTEIN-RELATED"/>
    <property type="match status" value="1"/>
</dbReference>
<proteinExistence type="predicted"/>
<protein>
    <recommendedName>
        <fullName evidence="1">KIB1-4 beta-propeller domain-containing protein</fullName>
    </recommendedName>
</protein>
<reference evidence="2 3" key="1">
    <citation type="journal article" date="2021" name="Hortic Res">
        <title>Chromosome-scale assembly of the Dendrobium chrysotoxum genome enhances the understanding of orchid evolution.</title>
        <authorList>
            <person name="Zhang Y."/>
            <person name="Zhang G.Q."/>
            <person name="Zhang D."/>
            <person name="Liu X.D."/>
            <person name="Xu X.Y."/>
            <person name="Sun W.H."/>
            <person name="Yu X."/>
            <person name="Zhu X."/>
            <person name="Wang Z.W."/>
            <person name="Zhao X."/>
            <person name="Zhong W.Y."/>
            <person name="Chen H."/>
            <person name="Yin W.L."/>
            <person name="Huang T."/>
            <person name="Niu S.C."/>
            <person name="Liu Z.J."/>
        </authorList>
    </citation>
    <scope>NUCLEOTIDE SEQUENCE [LARGE SCALE GENOMIC DNA]</scope>
    <source>
        <strain evidence="2">Lindl</strain>
    </source>
</reference>
<dbReference type="AlphaFoldDB" id="A0AAV7FXE7"/>
<dbReference type="Proteomes" id="UP000775213">
    <property type="component" value="Unassembled WGS sequence"/>
</dbReference>
<keyword evidence="3" id="KW-1185">Reference proteome</keyword>
<evidence type="ECO:0000313" key="3">
    <source>
        <dbReference type="Proteomes" id="UP000775213"/>
    </source>
</evidence>
<accession>A0AAV7FXE7</accession>
<dbReference type="EMBL" id="JAGFBR010000019">
    <property type="protein sequence ID" value="KAH0448103.1"/>
    <property type="molecule type" value="Genomic_DNA"/>
</dbReference>
<gene>
    <name evidence="2" type="ORF">IEQ34_021903</name>
</gene>
<evidence type="ECO:0000259" key="1">
    <source>
        <dbReference type="Pfam" id="PF03478"/>
    </source>
</evidence>
<dbReference type="InterPro" id="IPR050942">
    <property type="entry name" value="F-box_BR-signaling"/>
</dbReference>
<dbReference type="InterPro" id="IPR005174">
    <property type="entry name" value="KIB1-4_b-propeller"/>
</dbReference>
<organism evidence="2 3">
    <name type="scientific">Dendrobium chrysotoxum</name>
    <name type="common">Orchid</name>
    <dbReference type="NCBI Taxonomy" id="161865"/>
    <lineage>
        <taxon>Eukaryota</taxon>
        <taxon>Viridiplantae</taxon>
        <taxon>Streptophyta</taxon>
        <taxon>Embryophyta</taxon>
        <taxon>Tracheophyta</taxon>
        <taxon>Spermatophyta</taxon>
        <taxon>Magnoliopsida</taxon>
        <taxon>Liliopsida</taxon>
        <taxon>Asparagales</taxon>
        <taxon>Orchidaceae</taxon>
        <taxon>Epidendroideae</taxon>
        <taxon>Malaxideae</taxon>
        <taxon>Dendrobiinae</taxon>
        <taxon>Dendrobium</taxon>
    </lineage>
</organism>
<sequence>MSSSWSDLPLNLLTSIRNELQLSQRSDLKSFRSVCSQWYSVVPVPNPCPRYNVEFDNDTNIIHLAMDNNSCSSRNHFIPLPFSSSPLHFFCSSNGWLVFATRNNKVLHLYDPVSNCKLIFPPLYPKMLRYYRMVKLIAHDACHLQLEKIVVSSSIHKGTAVAGIVAISNRINCRDRRFVFCKHAYGDCQRWSLLMGGNRGITDVACAGDGRFYAIGSDRLLYMLDEKPPLIRLKRIKLWLPKHILVENYLALWFHALTGSGETDLIISGICCGYRREFYMISLKINVAKLCVNSNHINVACDVELSFSCKAEDHRKHYFTPSLRNKTQS</sequence>
<dbReference type="Pfam" id="PF03478">
    <property type="entry name" value="Beta-prop_KIB1-4"/>
    <property type="match status" value="1"/>
</dbReference>
<name>A0AAV7FXE7_DENCH</name>
<evidence type="ECO:0000313" key="2">
    <source>
        <dbReference type="EMBL" id="KAH0448103.1"/>
    </source>
</evidence>
<dbReference type="SUPFAM" id="SSF101898">
    <property type="entry name" value="NHL repeat"/>
    <property type="match status" value="1"/>
</dbReference>